<dbReference type="InterPro" id="IPR058047">
    <property type="entry name" value="CPSase_preATP-grasp"/>
</dbReference>
<feature type="domain" description="MGS-like" evidence="16">
    <location>
        <begin position="1006"/>
        <end position="1143"/>
    </location>
</feature>
<feature type="binding site" evidence="14">
    <location>
        <position position="850"/>
    </location>
    <ligand>
        <name>ATP</name>
        <dbReference type="ChEBI" id="CHEBI:30616"/>
        <label>2</label>
    </ligand>
</feature>
<feature type="binding site" evidence="14">
    <location>
        <position position="129"/>
    </location>
    <ligand>
        <name>ATP</name>
        <dbReference type="ChEBI" id="CHEBI:30616"/>
        <label>1</label>
    </ligand>
</feature>
<dbReference type="Gene3D" id="3.30.1490.20">
    <property type="entry name" value="ATP-grasp fold, A domain"/>
    <property type="match status" value="1"/>
</dbReference>
<dbReference type="InterPro" id="IPR006275">
    <property type="entry name" value="CPSase_lsu"/>
</dbReference>
<dbReference type="SMART" id="SM01096">
    <property type="entry name" value="CPSase_L_D3"/>
    <property type="match status" value="1"/>
</dbReference>
<feature type="binding site" evidence="14">
    <location>
        <position position="223"/>
    </location>
    <ligand>
        <name>ATP</name>
        <dbReference type="ChEBI" id="CHEBI:30616"/>
        <label>1</label>
    </ligand>
</feature>
<reference evidence="17 18" key="1">
    <citation type="submission" date="2023-12" db="EMBL/GenBank/DDBJ databases">
        <title>Description of Novel Strain Fulvimarina sp. 2208YS6-2-32 isolated from Uroteuthis (Photololigo) edulis.</title>
        <authorList>
            <person name="Park J.-S."/>
        </authorList>
    </citation>
    <scope>NUCLEOTIDE SEQUENCE [LARGE SCALE GENOMIC DNA]</scope>
    <source>
        <strain evidence="17 18">2208YS6-2-32</strain>
    </source>
</reference>
<keyword evidence="7 14" id="KW-0677">Repeat</keyword>
<dbReference type="SMART" id="SM00851">
    <property type="entry name" value="MGS"/>
    <property type="match status" value="1"/>
</dbReference>
<feature type="binding site" evidence="14">
    <location>
        <position position="297"/>
    </location>
    <ligand>
        <name>ATP</name>
        <dbReference type="ChEBI" id="CHEBI:30616"/>
        <label>1</label>
    </ligand>
</feature>
<keyword evidence="12" id="KW-0464">Manganese</keyword>
<feature type="domain" description="ATP-grasp" evidence="15">
    <location>
        <begin position="186"/>
        <end position="382"/>
    </location>
</feature>
<dbReference type="RefSeq" id="WP_322184641.1">
    <property type="nucleotide sequence ID" value="NZ_JAXLPB010000001.1"/>
</dbReference>
<dbReference type="CDD" id="cd01424">
    <property type="entry name" value="MGS_CPS_II"/>
    <property type="match status" value="1"/>
</dbReference>
<dbReference type="PANTHER" id="PTHR11405:SF53">
    <property type="entry name" value="CARBAMOYL-PHOSPHATE SYNTHASE [AMMONIA], MITOCHONDRIAL"/>
    <property type="match status" value="1"/>
</dbReference>
<dbReference type="GO" id="GO:0004088">
    <property type="term" value="F:carbamoyl-phosphate synthase (glutamine-hydrolyzing) activity"/>
    <property type="evidence" value="ECO:0007669"/>
    <property type="project" value="UniProtKB-EC"/>
</dbReference>
<dbReference type="EC" id="6.3.4.16" evidence="14"/>
<feature type="binding site" evidence="14">
    <location>
        <position position="262"/>
    </location>
    <ligand>
        <name>ATP</name>
        <dbReference type="ChEBI" id="CHEBI:30616"/>
        <label>1</label>
    </ligand>
</feature>
<evidence type="ECO:0000259" key="15">
    <source>
        <dbReference type="PROSITE" id="PS50975"/>
    </source>
</evidence>
<dbReference type="InterPro" id="IPR005480">
    <property type="entry name" value="CPSase_lsu_oligo"/>
</dbReference>
<dbReference type="PROSITE" id="PS50975">
    <property type="entry name" value="ATP_GRASP"/>
    <property type="match status" value="2"/>
</dbReference>
<dbReference type="PROSITE" id="PS00866">
    <property type="entry name" value="CPSASE_1"/>
    <property type="match status" value="1"/>
</dbReference>
<comment type="subunit">
    <text evidence="14">Composed of two chains; the small (or glutamine) chain promotes the hydrolysis of glutamine to ammonia, which is used by the large (or ammonia) chain to synthesize carbamoyl phosphate. Tetramer of heterodimers (alpha,beta)4.</text>
</comment>
<feature type="binding site" evidence="14">
    <location>
        <position position="825"/>
    </location>
    <ligand>
        <name>ATP</name>
        <dbReference type="ChEBI" id="CHEBI:30616"/>
        <label>2</label>
    </ligand>
</feature>
<dbReference type="Pfam" id="PF25596">
    <property type="entry name" value="CPSase_L_D1"/>
    <property type="match status" value="2"/>
</dbReference>
<comment type="catalytic activity">
    <reaction evidence="14">
        <text>hydrogencarbonate + L-glutamine + 2 ATP + H2O = carbamoyl phosphate + L-glutamate + 2 ADP + phosphate + 2 H(+)</text>
        <dbReference type="Rhea" id="RHEA:18633"/>
        <dbReference type="ChEBI" id="CHEBI:15377"/>
        <dbReference type="ChEBI" id="CHEBI:15378"/>
        <dbReference type="ChEBI" id="CHEBI:17544"/>
        <dbReference type="ChEBI" id="CHEBI:29985"/>
        <dbReference type="ChEBI" id="CHEBI:30616"/>
        <dbReference type="ChEBI" id="CHEBI:43474"/>
        <dbReference type="ChEBI" id="CHEBI:58228"/>
        <dbReference type="ChEBI" id="CHEBI:58359"/>
        <dbReference type="ChEBI" id="CHEBI:456216"/>
        <dbReference type="EC" id="6.3.5.5"/>
    </reaction>
</comment>
<protein>
    <recommendedName>
        <fullName evidence="14">Carbamoyl phosphate synthase large chain</fullName>
        <ecNumber evidence="14">6.3.4.16</ecNumber>
        <ecNumber evidence="14">6.3.5.5</ecNumber>
    </recommendedName>
    <alternativeName>
        <fullName evidence="14">Carbamoyl phosphate synthetase ammonia chain</fullName>
    </alternativeName>
</protein>
<feature type="binding site" evidence="14">
    <location>
        <position position="851"/>
    </location>
    <ligand>
        <name>ATP</name>
        <dbReference type="ChEBI" id="CHEBI:30616"/>
        <label>2</label>
    </ligand>
</feature>
<feature type="binding site" evidence="14">
    <location>
        <position position="296"/>
    </location>
    <ligand>
        <name>ATP</name>
        <dbReference type="ChEBI" id="CHEBI:30616"/>
        <label>1</label>
    </ligand>
</feature>
<dbReference type="NCBIfam" id="TIGR01369">
    <property type="entry name" value="CPSaseII_lrg"/>
    <property type="match status" value="1"/>
</dbReference>
<feature type="binding site" evidence="14">
    <location>
        <position position="353"/>
    </location>
    <ligand>
        <name>Mn(2+)</name>
        <dbReference type="ChEBI" id="CHEBI:29035"/>
        <label>2</label>
    </ligand>
</feature>
<dbReference type="SUPFAM" id="SSF52335">
    <property type="entry name" value="Methylglyoxal synthase-like"/>
    <property type="match status" value="1"/>
</dbReference>
<dbReference type="PANTHER" id="PTHR11405">
    <property type="entry name" value="CARBAMOYLTRANSFERASE FAMILY MEMBER"/>
    <property type="match status" value="1"/>
</dbReference>
<feature type="binding site" evidence="14">
    <location>
        <position position="295"/>
    </location>
    <ligand>
        <name>ATP</name>
        <dbReference type="ChEBI" id="CHEBI:30616"/>
        <label>1</label>
    </ligand>
</feature>
<evidence type="ECO:0000256" key="11">
    <source>
        <dbReference type="ARBA" id="ARBA00022975"/>
    </source>
</evidence>
<feature type="binding site" evidence="14">
    <location>
        <position position="269"/>
    </location>
    <ligand>
        <name>ATP</name>
        <dbReference type="ChEBI" id="CHEBI:30616"/>
        <label>1</label>
    </ligand>
</feature>
<comment type="similarity">
    <text evidence="2 14">Belongs to the CarB family.</text>
</comment>
<comment type="function">
    <text evidence="14">Large subunit of the glutamine-dependent carbamoyl phosphate synthetase (CPSase). CPSase catalyzes the formation of carbamoyl phosphate from the ammonia moiety of glutamine, carbonate, and phosphate donated by ATP, constituting the first step of 2 biosynthetic pathways, one leading to arginine and/or urea and the other to pyrimidine nucleotides. The large subunit (synthetase) binds the substrates ammonia (free or transferred from glutamine from the small subunit), hydrogencarbonate and ATP and carries out an ATP-coupled ligase reaction, activating hydrogencarbonate by forming carboxy phosphate which reacts with ammonia to form carbamoyl phosphate.</text>
</comment>
<dbReference type="HAMAP" id="MF_01210_B">
    <property type="entry name" value="CPSase_L_chain_B"/>
    <property type="match status" value="1"/>
</dbReference>
<dbReference type="Gene3D" id="1.10.1030.10">
    <property type="entry name" value="Carbamoyl-phosphate synthetase, large subunit oligomerisation domain"/>
    <property type="match status" value="1"/>
</dbReference>
<feature type="binding site" evidence="14">
    <location>
        <position position="339"/>
    </location>
    <ligand>
        <name>Mn(2+)</name>
        <dbReference type="ChEBI" id="CHEBI:29035"/>
        <label>1</label>
    </ligand>
</feature>
<dbReference type="InterPro" id="IPR033937">
    <property type="entry name" value="MGS_CPS_CarB"/>
</dbReference>
<feature type="binding site" evidence="14">
    <location>
        <position position="893"/>
    </location>
    <ligand>
        <name>ATP</name>
        <dbReference type="ChEBI" id="CHEBI:30616"/>
        <label>2</label>
    </ligand>
</feature>
<feature type="binding site" evidence="14">
    <location>
        <position position="893"/>
    </location>
    <ligand>
        <name>Mg(2+)</name>
        <dbReference type="ChEBI" id="CHEBI:18420"/>
        <label>3</label>
    </ligand>
</feature>
<feature type="binding site" evidence="14">
    <location>
        <position position="353"/>
    </location>
    <ligand>
        <name>Mg(2+)</name>
        <dbReference type="ChEBI" id="CHEBI:18420"/>
        <label>2</label>
    </ligand>
</feature>
<dbReference type="Pfam" id="PF02786">
    <property type="entry name" value="CPSase_L_D2"/>
    <property type="match status" value="2"/>
</dbReference>
<dbReference type="HAMAP" id="MF_01210_A">
    <property type="entry name" value="CPSase_L_chain_A"/>
    <property type="match status" value="1"/>
</dbReference>
<feature type="binding site" evidence="14">
    <location>
        <position position="907"/>
    </location>
    <ligand>
        <name>Mn(2+)</name>
        <dbReference type="ChEBI" id="CHEBI:29035"/>
        <label>4</label>
    </ligand>
</feature>
<comment type="domain">
    <text evidence="14">The large subunit is composed of 2 ATP-grasp domains that are involved in binding the 2 ATP molecules needed for carbamoyl phosphate synthesis. The N-terminal ATP-grasp domain (referred to as the carboxyphosphate synthetic component) catalyzes the ATP-dependent phosphorylation of hydrogencarbonate to carboxyphosphate and the subsequent nucleophilic attack by ammonia to form a carbamate intermediate. The C-terminal ATP-grasp domain (referred to as the carbamoyl phosphate synthetic component) then catalyzes the phosphorylation of carbamate with the second ATP to form the end product carbamoyl phosphate. The reactive and unstable enzyme intermediates are sequentially channeled from one active site to the next through the interior of the protein over a distance of at least 96 A.</text>
</comment>
<keyword evidence="3 14" id="KW-0055">Arginine biosynthesis</keyword>
<feature type="domain" description="ATP-grasp" evidence="15">
    <location>
        <begin position="743"/>
        <end position="934"/>
    </location>
</feature>
<evidence type="ECO:0000256" key="13">
    <source>
        <dbReference type="ARBA" id="ARBA00047359"/>
    </source>
</evidence>
<evidence type="ECO:0000256" key="8">
    <source>
        <dbReference type="ARBA" id="ARBA00022741"/>
    </source>
</evidence>
<evidence type="ECO:0000256" key="2">
    <source>
        <dbReference type="ARBA" id="ARBA00009799"/>
    </source>
</evidence>
<dbReference type="NCBIfam" id="NF003671">
    <property type="entry name" value="PRK05294.1"/>
    <property type="match status" value="1"/>
</dbReference>
<feature type="region of interest" description="Carboxyphosphate synthetic domain" evidence="14">
    <location>
        <begin position="1"/>
        <end position="457"/>
    </location>
</feature>
<gene>
    <name evidence="14 17" type="primary">carB</name>
    <name evidence="17" type="ORF">U0C82_00065</name>
</gene>
<organism evidence="17 18">
    <name type="scientific">Fulvimarina uroteuthidis</name>
    <dbReference type="NCBI Taxonomy" id="3098149"/>
    <lineage>
        <taxon>Bacteria</taxon>
        <taxon>Pseudomonadati</taxon>
        <taxon>Pseudomonadota</taxon>
        <taxon>Alphaproteobacteria</taxon>
        <taxon>Hyphomicrobiales</taxon>
        <taxon>Aurantimonadaceae</taxon>
        <taxon>Fulvimarina</taxon>
    </lineage>
</organism>
<feature type="binding site" evidence="14">
    <location>
        <position position="905"/>
    </location>
    <ligand>
        <name>Mg(2+)</name>
        <dbReference type="ChEBI" id="CHEBI:18420"/>
        <label>4</label>
    </ligand>
</feature>
<dbReference type="InterPro" id="IPR016185">
    <property type="entry name" value="PreATP-grasp_dom_sf"/>
</dbReference>
<comment type="pathway">
    <text evidence="1 14">Amino-acid biosynthesis; L-arginine biosynthesis; carbamoyl phosphate from bicarbonate: step 1/1.</text>
</comment>
<dbReference type="PROSITE" id="PS51257">
    <property type="entry name" value="PROKAR_LIPOPROTEIN"/>
    <property type="match status" value="1"/>
</dbReference>
<accession>A0ABU5HWY5</accession>
<feature type="binding site" evidence="14">
    <location>
        <position position="818"/>
    </location>
    <ligand>
        <name>ATP</name>
        <dbReference type="ChEBI" id="CHEBI:30616"/>
        <label>2</label>
    </ligand>
</feature>
<keyword evidence="5 14" id="KW-0028">Amino-acid biosynthesis</keyword>
<dbReference type="PROSITE" id="PS51855">
    <property type="entry name" value="MGS"/>
    <property type="match status" value="1"/>
</dbReference>
<keyword evidence="8 14" id="KW-0547">Nucleotide-binding</keyword>
<evidence type="ECO:0000259" key="16">
    <source>
        <dbReference type="PROSITE" id="PS51855"/>
    </source>
</evidence>
<comment type="catalytic activity">
    <reaction evidence="13 14">
        <text>hydrogencarbonate + NH4(+) + 2 ATP = carbamoyl phosphate + 2 ADP + phosphate + 2 H(+)</text>
        <dbReference type="Rhea" id="RHEA:18029"/>
        <dbReference type="ChEBI" id="CHEBI:15378"/>
        <dbReference type="ChEBI" id="CHEBI:17544"/>
        <dbReference type="ChEBI" id="CHEBI:28938"/>
        <dbReference type="ChEBI" id="CHEBI:30616"/>
        <dbReference type="ChEBI" id="CHEBI:43474"/>
        <dbReference type="ChEBI" id="CHEBI:58228"/>
        <dbReference type="ChEBI" id="CHEBI:456216"/>
        <dbReference type="EC" id="6.3.4.16"/>
    </reaction>
</comment>
<evidence type="ECO:0000256" key="4">
    <source>
        <dbReference type="ARBA" id="ARBA00022598"/>
    </source>
</evidence>
<feature type="binding site" evidence="14">
    <location>
        <position position="355"/>
    </location>
    <ligand>
        <name>Mg(2+)</name>
        <dbReference type="ChEBI" id="CHEBI:18420"/>
        <label>2</label>
    </ligand>
</feature>
<feature type="binding site" evidence="14">
    <location>
        <position position="905"/>
    </location>
    <ligand>
        <name>Mg(2+)</name>
        <dbReference type="ChEBI" id="CHEBI:18420"/>
        <label>3</label>
    </ligand>
</feature>
<evidence type="ECO:0000313" key="18">
    <source>
        <dbReference type="Proteomes" id="UP001294412"/>
    </source>
</evidence>
<dbReference type="Proteomes" id="UP001294412">
    <property type="component" value="Unassembled WGS sequence"/>
</dbReference>
<evidence type="ECO:0000313" key="17">
    <source>
        <dbReference type="EMBL" id="MDY8107540.1"/>
    </source>
</evidence>
<feature type="binding site" evidence="14">
    <location>
        <position position="907"/>
    </location>
    <ligand>
        <name>Mg(2+)</name>
        <dbReference type="ChEBI" id="CHEBI:18420"/>
        <label>4</label>
    </ligand>
</feature>
<feature type="region of interest" description="Allosteric domain" evidence="14">
    <location>
        <begin position="1006"/>
        <end position="1143"/>
    </location>
</feature>
<feature type="binding site" evidence="14">
    <location>
        <position position="229"/>
    </location>
    <ligand>
        <name>ATP</name>
        <dbReference type="ChEBI" id="CHEBI:30616"/>
        <label>1</label>
    </ligand>
</feature>
<sequence length="1143" mass="123799">MPKRTDIRSILIIGAGPIIIGQACEFDYSGTQACKALKAEGYRIILVNSNPATIMTDPDLADATYIEPITPEVVAKIIEKERPDALLPTMGGQTALNTALSLQRMGTLERYNVEMIGANAEAIDKAEDRALFREAMAKIGLETPRSVLANAAGPKAEDRKVHEDQRDEIRARLPTGDARNTALDELEVAWQLGRSDRKQRYMNHALAAAAQALDEVGLPAIIRPSFTLGGTGGGIAYNRQEFFEIVETGLDASPTTEVLVEESVLGWKEFEMEVVRDRADNCIIVCSIENIDPMGVHTGDSITVAPALTLTDKEYQIMRNASIAVLREIGVETGGSNVQFAVNPETGRLVVIEMNPRVSRSSALASKATGFPIAKIAAKLAVGYTLDELENDITGGATPASFEPSIDYVVTKIPRFAFEKFPGAEPILTTAMKSVGEVMAIGRTFAESLQKALRGLETGLTGLDEIEIPGSGEGDDLNAIRAALGTPTPDRLLMVAQAMRMGLTDGDIFAACKIDPWFLARIRAIIEMEARVREHGLPEDADNMRFLKSCGFSDARLGTLAGVEEAAVTKHRHGLDVRPVFKRIDTCAAEFASPTPYMYSTYERPFAGKARSEADVTDAKKVVILGGGPNRIGQGIEFDYCCCHAAFALGDAGYESIMINCNPETVSTDYDTSDRLYFEPLTAEDVLEILHTEKQRGTLHGVIVQFGGQTPLKLAEALEKAGIPILGTSPDAIDLAEDRDRFQRLLNDLKLKQPNNGIARSVDEARTIVDRIGYPVVVRPSYVLGGRAMEIVRNDHQFERYMREAVVVSGKSPVLIDGYLKDAIEVDVDCLCDGTHSYVAGIMEHIEEAGIHSGDSACSLPVHSLSAAITDELERQTKEMAVALKVGGLMNVQFAIQGDEIFVLEVNPRASRTVPFVAKTIGKPIAKIAARIMAGESLDEAFAAYGGKPDMTKLTHIAVKEAVFPFSRFQGVDTLLGPEMRSTGEVMGLAGTYALAFAKSQLGAGVDLPREGTVFVSVKDADKQRILPTIRRLSEIGFSVMATGGTQKFLTENGIDAVRVNKVLEGRPHIEDAMRNRQVQLVFNTTEGAKALSDSLSLRRAALQHKLPYYTTLAGMEAAAEAVDALKTGNLEVRPLQSYFTAA</sequence>
<dbReference type="InterPro" id="IPR005479">
    <property type="entry name" value="CPAse_ATP-bd"/>
</dbReference>
<feature type="binding site" evidence="14">
    <location>
        <position position="339"/>
    </location>
    <ligand>
        <name>ATP</name>
        <dbReference type="ChEBI" id="CHEBI:30616"/>
        <label>1</label>
    </ligand>
</feature>
<feature type="binding site" evidence="14">
    <location>
        <position position="779"/>
    </location>
    <ligand>
        <name>ATP</name>
        <dbReference type="ChEBI" id="CHEBI:30616"/>
        <label>2</label>
    </ligand>
</feature>
<keyword evidence="4 14" id="KW-0436">Ligase</keyword>
<dbReference type="Pfam" id="PF02787">
    <property type="entry name" value="CPSase_L_D3"/>
    <property type="match status" value="1"/>
</dbReference>
<feature type="binding site" evidence="14">
    <location>
        <position position="353"/>
    </location>
    <ligand>
        <name>Mg(2+)</name>
        <dbReference type="ChEBI" id="CHEBI:18420"/>
        <label>1</label>
    </ligand>
</feature>
<dbReference type="EMBL" id="JAXLPB010000001">
    <property type="protein sequence ID" value="MDY8107540.1"/>
    <property type="molecule type" value="Genomic_DNA"/>
</dbReference>
<feature type="binding site" evidence="14">
    <location>
        <position position="852"/>
    </location>
    <ligand>
        <name>ATP</name>
        <dbReference type="ChEBI" id="CHEBI:30616"/>
        <label>2</label>
    </ligand>
</feature>
<evidence type="ECO:0000256" key="1">
    <source>
        <dbReference type="ARBA" id="ARBA00005077"/>
    </source>
</evidence>
<dbReference type="InterPro" id="IPR011607">
    <property type="entry name" value="MGS-like_dom"/>
</dbReference>
<feature type="binding site" evidence="14">
    <location>
        <position position="264"/>
    </location>
    <ligand>
        <name>ATP</name>
        <dbReference type="ChEBI" id="CHEBI:30616"/>
        <label>1</label>
    </ligand>
</feature>
<evidence type="ECO:0000256" key="7">
    <source>
        <dbReference type="ARBA" id="ARBA00022737"/>
    </source>
</evidence>
<feature type="binding site" evidence="14">
    <location>
        <position position="853"/>
    </location>
    <ligand>
        <name>ATP</name>
        <dbReference type="ChEBI" id="CHEBI:30616"/>
        <label>2</label>
    </ligand>
</feature>
<dbReference type="SUPFAM" id="SSF56059">
    <property type="entry name" value="Glutathione synthetase ATP-binding domain-like"/>
    <property type="match status" value="2"/>
</dbReference>
<dbReference type="PRINTS" id="PR00098">
    <property type="entry name" value="CPSASE"/>
</dbReference>
<keyword evidence="6" id="KW-0479">Metal-binding</keyword>
<dbReference type="EC" id="6.3.5.5" evidence="14"/>
<keyword evidence="9 14" id="KW-0067">ATP-binding</keyword>
<comment type="pathway">
    <text evidence="14">Pyrimidine metabolism; UMP biosynthesis via de novo pathway; (S)-dihydroorotate from bicarbonate: step 1/3.</text>
</comment>
<dbReference type="Gene3D" id="3.40.50.20">
    <property type="match status" value="2"/>
</dbReference>
<feature type="binding site" evidence="14">
    <location>
        <position position="893"/>
    </location>
    <ligand>
        <name>Mn(2+)</name>
        <dbReference type="ChEBI" id="CHEBI:29035"/>
        <label>3</label>
    </ligand>
</feature>
<feature type="binding site" evidence="14">
    <location>
        <position position="905"/>
    </location>
    <ligand>
        <name>Mn(2+)</name>
        <dbReference type="ChEBI" id="CHEBI:29035"/>
        <label>3</label>
    </ligand>
</feature>
<feature type="binding site" evidence="14">
    <location>
        <position position="230"/>
    </location>
    <ligand>
        <name>ATP</name>
        <dbReference type="ChEBI" id="CHEBI:30616"/>
        <label>1</label>
    </ligand>
</feature>
<feature type="binding site" evidence="14">
    <location>
        <position position="353"/>
    </location>
    <ligand>
        <name>Mn(2+)</name>
        <dbReference type="ChEBI" id="CHEBI:29035"/>
        <label>1</label>
    </ligand>
</feature>
<evidence type="ECO:0000256" key="3">
    <source>
        <dbReference type="ARBA" id="ARBA00022571"/>
    </source>
</evidence>
<keyword evidence="10" id="KW-0460">Magnesium</keyword>
<comment type="caution">
    <text evidence="14">Lacks conserved residue(s) required for the propagation of feature annotation.</text>
</comment>
<dbReference type="NCBIfam" id="NF009455">
    <property type="entry name" value="PRK12815.1"/>
    <property type="match status" value="1"/>
</dbReference>
<proteinExistence type="inferred from homology"/>
<evidence type="ECO:0000256" key="10">
    <source>
        <dbReference type="ARBA" id="ARBA00022842"/>
    </source>
</evidence>
<feature type="binding site" evidence="14">
    <location>
        <position position="355"/>
    </location>
    <ligand>
        <name>Mn(2+)</name>
        <dbReference type="ChEBI" id="CHEBI:29035"/>
        <label>2</label>
    </ligand>
</feature>
<dbReference type="InterPro" id="IPR036914">
    <property type="entry name" value="MGS-like_dom_sf"/>
</dbReference>
<comment type="caution">
    <text evidence="17">The sequence shown here is derived from an EMBL/GenBank/DDBJ whole genome shotgun (WGS) entry which is preliminary data.</text>
</comment>
<dbReference type="InterPro" id="IPR013815">
    <property type="entry name" value="ATP_grasp_subdomain_1"/>
</dbReference>
<keyword evidence="18" id="KW-1185">Reference proteome</keyword>
<dbReference type="Pfam" id="PF02142">
    <property type="entry name" value="MGS"/>
    <property type="match status" value="1"/>
</dbReference>
<evidence type="ECO:0000256" key="9">
    <source>
        <dbReference type="ARBA" id="ARBA00022840"/>
    </source>
</evidence>
<dbReference type="InterPro" id="IPR005483">
    <property type="entry name" value="CPSase_dom"/>
</dbReference>
<evidence type="ECO:0000256" key="5">
    <source>
        <dbReference type="ARBA" id="ARBA00022605"/>
    </source>
</evidence>
<dbReference type="PROSITE" id="PS00867">
    <property type="entry name" value="CPSASE_2"/>
    <property type="match status" value="2"/>
</dbReference>
<evidence type="ECO:0000256" key="12">
    <source>
        <dbReference type="ARBA" id="ARBA00023211"/>
    </source>
</evidence>
<dbReference type="Gene3D" id="3.30.470.20">
    <property type="entry name" value="ATP-grasp fold, B domain"/>
    <property type="match status" value="2"/>
</dbReference>
<evidence type="ECO:0000256" key="14">
    <source>
        <dbReference type="HAMAP-Rule" id="MF_01210"/>
    </source>
</evidence>
<evidence type="ECO:0000256" key="6">
    <source>
        <dbReference type="ARBA" id="ARBA00022723"/>
    </source>
</evidence>
<feature type="binding site" evidence="14">
    <location>
        <position position="820"/>
    </location>
    <ligand>
        <name>ATP</name>
        <dbReference type="ChEBI" id="CHEBI:30616"/>
        <label>2</label>
    </ligand>
</feature>
<dbReference type="Gene3D" id="3.40.50.1380">
    <property type="entry name" value="Methylglyoxal synthase-like domain"/>
    <property type="match status" value="1"/>
</dbReference>
<dbReference type="InterPro" id="IPR036897">
    <property type="entry name" value="CarbamoylP_synth_lsu_oligo_sf"/>
</dbReference>
<dbReference type="SUPFAM" id="SSF48108">
    <property type="entry name" value="Carbamoyl phosphate synthetase, large subunit connection domain"/>
    <property type="match status" value="1"/>
</dbReference>
<dbReference type="InterPro" id="IPR011761">
    <property type="entry name" value="ATP-grasp"/>
</dbReference>
<feature type="binding site" evidence="14">
    <location>
        <position position="905"/>
    </location>
    <ligand>
        <name>Mn(2+)</name>
        <dbReference type="ChEBI" id="CHEBI:29035"/>
        <label>4</label>
    </ligand>
</feature>
<comment type="cofactor">
    <cofactor evidence="14">
        <name>Mg(2+)</name>
        <dbReference type="ChEBI" id="CHEBI:18420"/>
    </cofactor>
    <cofactor evidence="14">
        <name>Mn(2+)</name>
        <dbReference type="ChEBI" id="CHEBI:29035"/>
    </cofactor>
    <text evidence="14">Binds 4 Mg(2+) or Mn(2+) ions per subunit.</text>
</comment>
<feature type="binding site" evidence="14">
    <location>
        <position position="353"/>
    </location>
    <ligand>
        <name>ATP</name>
        <dbReference type="ChEBI" id="CHEBI:30616"/>
        <label>1</label>
    </ligand>
</feature>
<name>A0ABU5HWY5_9HYPH</name>
<feature type="binding site" evidence="14">
    <location>
        <position position="339"/>
    </location>
    <ligand>
        <name>Mg(2+)</name>
        <dbReference type="ChEBI" id="CHEBI:18420"/>
        <label>1</label>
    </ligand>
</feature>
<feature type="binding site" evidence="14">
    <location>
        <position position="905"/>
    </location>
    <ligand>
        <name>ATP</name>
        <dbReference type="ChEBI" id="CHEBI:30616"/>
        <label>2</label>
    </ligand>
</feature>
<keyword evidence="11 14" id="KW-0665">Pyrimidine biosynthesis</keyword>
<dbReference type="SUPFAM" id="SSF52440">
    <property type="entry name" value="PreATP-grasp domain"/>
    <property type="match status" value="2"/>
</dbReference>